<evidence type="ECO:0000259" key="27">
    <source>
        <dbReference type="PROSITE" id="PS50250"/>
    </source>
</evidence>
<keyword evidence="11" id="KW-0808">Transferase</keyword>
<dbReference type="EC" id="2.3.1.48" evidence="5"/>
<evidence type="ECO:0000256" key="19">
    <source>
        <dbReference type="ARBA" id="ARBA00023242"/>
    </source>
</evidence>
<keyword evidence="12" id="KW-0509">mRNA transport</keyword>
<dbReference type="GO" id="GO:0005737">
    <property type="term" value="C:cytoplasm"/>
    <property type="evidence" value="ECO:0007669"/>
    <property type="project" value="UniProtKB-SubCell"/>
</dbReference>
<dbReference type="PROSITE" id="PS50250">
    <property type="entry name" value="PCI"/>
    <property type="match status" value="1"/>
</dbReference>
<keyword evidence="18" id="KW-0906">Nuclear pore complex</keyword>
<feature type="region of interest" description="Disordered" evidence="26">
    <location>
        <begin position="290"/>
        <end position="426"/>
    </location>
</feature>
<dbReference type="InterPro" id="IPR031910">
    <property type="entry name" value="GANP_CID_dom"/>
</dbReference>
<evidence type="ECO:0000313" key="29">
    <source>
        <dbReference type="Proteomes" id="UP000386466"/>
    </source>
</evidence>
<dbReference type="Pfam" id="PF16768">
    <property type="entry name" value="NupH_GANP"/>
    <property type="match status" value="1"/>
</dbReference>
<dbReference type="Pfam" id="PF16769">
    <property type="entry name" value="MCM3AP_GANP"/>
    <property type="match status" value="1"/>
</dbReference>
<comment type="function">
    <text evidence="23">As a component of the TREX-2 complex, involved in the export of mRNAs to the cytoplasm through the nuclear pores. Through the acetylation of histones, affects the assembly of nucleosomes at immunoglobulin variable region genes and promotes the recruitment and positioning of transcription complex to favor DNA cytosine deaminase AICDA/AID targeting, hence promoting somatic hypermutations.</text>
</comment>
<evidence type="ECO:0000256" key="2">
    <source>
        <dbReference type="ARBA" id="ARBA00004496"/>
    </source>
</evidence>
<dbReference type="InterPro" id="IPR034265">
    <property type="entry name" value="MCM3AP_RRM"/>
</dbReference>
<organism evidence="28 29">
    <name type="scientific">Lynx pardinus</name>
    <name type="common">Iberian lynx</name>
    <name type="synonym">Felis pardina</name>
    <dbReference type="NCBI Taxonomy" id="191816"/>
    <lineage>
        <taxon>Eukaryota</taxon>
        <taxon>Metazoa</taxon>
        <taxon>Chordata</taxon>
        <taxon>Craniata</taxon>
        <taxon>Vertebrata</taxon>
        <taxon>Euteleostomi</taxon>
        <taxon>Mammalia</taxon>
        <taxon>Eutheria</taxon>
        <taxon>Laurasiatheria</taxon>
        <taxon>Carnivora</taxon>
        <taxon>Feliformia</taxon>
        <taxon>Felidae</taxon>
        <taxon>Felinae</taxon>
        <taxon>Lynx</taxon>
    </lineage>
</organism>
<keyword evidence="14" id="KW-0653">Protein transport</keyword>
<evidence type="ECO:0000256" key="5">
    <source>
        <dbReference type="ARBA" id="ARBA00013184"/>
    </source>
</evidence>
<comment type="catalytic activity">
    <reaction evidence="22">
        <text>L-lysyl-[histone] + acetyl-CoA = N(6)-acetyl-L-lysyl-[histone] + CoA + H(+)</text>
        <dbReference type="Rhea" id="RHEA:21992"/>
        <dbReference type="Rhea" id="RHEA-COMP:9845"/>
        <dbReference type="Rhea" id="RHEA-COMP:11338"/>
        <dbReference type="ChEBI" id="CHEBI:15378"/>
        <dbReference type="ChEBI" id="CHEBI:29969"/>
        <dbReference type="ChEBI" id="CHEBI:57287"/>
        <dbReference type="ChEBI" id="CHEBI:57288"/>
        <dbReference type="ChEBI" id="CHEBI:61930"/>
        <dbReference type="EC" id="2.3.1.48"/>
    </reaction>
    <physiologicalReaction direction="left-to-right" evidence="22">
        <dbReference type="Rhea" id="RHEA:21993"/>
    </physiologicalReaction>
</comment>
<keyword evidence="16" id="KW-0811">Translocation</keyword>
<feature type="coiled-coil region" evidence="25">
    <location>
        <begin position="1136"/>
        <end position="1168"/>
    </location>
</feature>
<dbReference type="GO" id="GO:0070390">
    <property type="term" value="C:transcription export complex 2"/>
    <property type="evidence" value="ECO:0007669"/>
    <property type="project" value="TreeGrafter"/>
</dbReference>
<evidence type="ECO:0000256" key="18">
    <source>
        <dbReference type="ARBA" id="ARBA00023132"/>
    </source>
</evidence>
<keyword evidence="17 25" id="KW-0175">Coiled coil</keyword>
<evidence type="ECO:0000256" key="11">
    <source>
        <dbReference type="ARBA" id="ARBA00022679"/>
    </source>
</evidence>
<evidence type="ECO:0000256" key="4">
    <source>
        <dbReference type="ARBA" id="ARBA00004642"/>
    </source>
</evidence>
<dbReference type="GO" id="GO:0015031">
    <property type="term" value="P:protein transport"/>
    <property type="evidence" value="ECO:0007669"/>
    <property type="project" value="UniProtKB-KW"/>
</dbReference>
<feature type="region of interest" description="Disordered" evidence="26">
    <location>
        <begin position="998"/>
        <end position="1047"/>
    </location>
</feature>
<dbReference type="Gene3D" id="1.25.40.990">
    <property type="match status" value="1"/>
</dbReference>
<dbReference type="PANTHER" id="PTHR12436:SF3">
    <property type="entry name" value="GERMINAL-CENTER ASSOCIATED NUCLEAR PROTEIN"/>
    <property type="match status" value="1"/>
</dbReference>
<feature type="compositionally biased region" description="Pro residues" evidence="26">
    <location>
        <begin position="1021"/>
        <end position="1047"/>
    </location>
</feature>
<accession>A0A485MS04</accession>
<feature type="region of interest" description="Disordered" evidence="26">
    <location>
        <begin position="1"/>
        <end position="60"/>
    </location>
</feature>
<dbReference type="Gene3D" id="6.10.250.1340">
    <property type="match status" value="1"/>
</dbReference>
<dbReference type="InterPro" id="IPR045107">
    <property type="entry name" value="SAC3/GANP/THP3"/>
</dbReference>
<dbReference type="InterPro" id="IPR031907">
    <property type="entry name" value="MCM3AP_GANP"/>
</dbReference>
<evidence type="ECO:0000256" key="13">
    <source>
        <dbReference type="ARBA" id="ARBA00022859"/>
    </source>
</evidence>
<dbReference type="GO" id="GO:0005643">
    <property type="term" value="C:nuclear pore"/>
    <property type="evidence" value="ECO:0007669"/>
    <property type="project" value="UniProtKB-SubCell"/>
</dbReference>
<evidence type="ECO:0000256" key="8">
    <source>
        <dbReference type="ARBA" id="ARBA00022481"/>
    </source>
</evidence>
<keyword evidence="19" id="KW-0539">Nucleus</keyword>
<evidence type="ECO:0000256" key="12">
    <source>
        <dbReference type="ARBA" id="ARBA00022816"/>
    </source>
</evidence>
<keyword evidence="7" id="KW-0158">Chromosome</keyword>
<dbReference type="CDD" id="cd12443">
    <property type="entry name" value="RRM_MCM3A_like"/>
    <property type="match status" value="1"/>
</dbReference>
<evidence type="ECO:0000256" key="7">
    <source>
        <dbReference type="ARBA" id="ARBA00022454"/>
    </source>
</evidence>
<dbReference type="FunFam" id="1.25.40.990:FF:000003">
    <property type="entry name" value="germinal-center associated nuclear protein isoform X2"/>
    <property type="match status" value="1"/>
</dbReference>
<feature type="region of interest" description="Disordered" evidence="26">
    <location>
        <begin position="217"/>
        <end position="246"/>
    </location>
</feature>
<feature type="region of interest" description="Disordered" evidence="26">
    <location>
        <begin position="509"/>
        <end position="538"/>
    </location>
</feature>
<keyword evidence="15" id="KW-0007">Acetylation</keyword>
<evidence type="ECO:0000256" key="23">
    <source>
        <dbReference type="ARBA" id="ARBA00055631"/>
    </source>
</evidence>
<feature type="domain" description="PCI" evidence="27">
    <location>
        <begin position="773"/>
        <end position="956"/>
    </location>
</feature>
<dbReference type="InterPro" id="IPR000717">
    <property type="entry name" value="PCI_dom"/>
</dbReference>
<keyword evidence="6" id="KW-0813">Transport</keyword>
<evidence type="ECO:0000256" key="17">
    <source>
        <dbReference type="ARBA" id="ARBA00023054"/>
    </source>
</evidence>
<dbReference type="SUPFAM" id="SSF54928">
    <property type="entry name" value="RNA-binding domain, RBD"/>
    <property type="match status" value="1"/>
</dbReference>
<evidence type="ECO:0000256" key="6">
    <source>
        <dbReference type="ARBA" id="ARBA00022448"/>
    </source>
</evidence>
<feature type="compositionally biased region" description="Basic and acidic residues" evidence="26">
    <location>
        <begin position="292"/>
        <end position="325"/>
    </location>
</feature>
<keyword evidence="8" id="KW-0488">Methylation</keyword>
<evidence type="ECO:0000256" key="1">
    <source>
        <dbReference type="ARBA" id="ARBA00004286"/>
    </source>
</evidence>
<evidence type="ECO:0000256" key="26">
    <source>
        <dbReference type="SAM" id="MobiDB-lite"/>
    </source>
</evidence>
<dbReference type="PANTHER" id="PTHR12436">
    <property type="entry name" value="80 KDA MCM3-ASSOCIATED PROTEIN"/>
    <property type="match status" value="1"/>
</dbReference>
<feature type="compositionally biased region" description="Polar residues" evidence="26">
    <location>
        <begin position="1"/>
        <end position="25"/>
    </location>
</feature>
<keyword evidence="20" id="KW-0012">Acyltransferase</keyword>
<keyword evidence="29" id="KW-1185">Reference proteome</keyword>
<dbReference type="EMBL" id="CAAGRJ010005848">
    <property type="protein sequence ID" value="VFV23835.1"/>
    <property type="molecule type" value="Genomic_DNA"/>
</dbReference>
<evidence type="ECO:0000256" key="25">
    <source>
        <dbReference type="SAM" id="Coils"/>
    </source>
</evidence>
<dbReference type="Pfam" id="PF16766">
    <property type="entry name" value="CID_GANP"/>
    <property type="match status" value="1"/>
</dbReference>
<evidence type="ECO:0000313" key="28">
    <source>
        <dbReference type="EMBL" id="VFV23835.1"/>
    </source>
</evidence>
<dbReference type="GO" id="GO:0061733">
    <property type="term" value="F:protein-lysine-acetyltransferase activity"/>
    <property type="evidence" value="ECO:0007669"/>
    <property type="project" value="UniProtKB-EC"/>
</dbReference>
<dbReference type="Proteomes" id="UP000386466">
    <property type="component" value="Unassembled WGS sequence"/>
</dbReference>
<dbReference type="InterPro" id="IPR031908">
    <property type="entry name" value="NupH_GANP"/>
</dbReference>
<evidence type="ECO:0000256" key="3">
    <source>
        <dbReference type="ARBA" id="ARBA00004567"/>
    </source>
</evidence>
<feature type="compositionally biased region" description="Basic and acidic residues" evidence="26">
    <location>
        <begin position="391"/>
        <end position="407"/>
    </location>
</feature>
<dbReference type="GO" id="GO:0005654">
    <property type="term" value="C:nucleoplasm"/>
    <property type="evidence" value="ECO:0007669"/>
    <property type="project" value="UniProtKB-SubCell"/>
</dbReference>
<dbReference type="GO" id="GO:0002376">
    <property type="term" value="P:immune system process"/>
    <property type="evidence" value="ECO:0007669"/>
    <property type="project" value="UniProtKB-KW"/>
</dbReference>
<comment type="similarity">
    <text evidence="21">Belongs to the SAC3 family.</text>
</comment>
<dbReference type="GO" id="GO:0005694">
    <property type="term" value="C:chromosome"/>
    <property type="evidence" value="ECO:0007669"/>
    <property type="project" value="UniProtKB-SubCell"/>
</dbReference>
<dbReference type="GO" id="GO:0003676">
    <property type="term" value="F:nucleic acid binding"/>
    <property type="evidence" value="ECO:0007669"/>
    <property type="project" value="InterPro"/>
</dbReference>
<keyword evidence="10" id="KW-0597">Phosphoprotein</keyword>
<feature type="compositionally biased region" description="Low complexity" evidence="26">
    <location>
        <begin position="217"/>
        <end position="229"/>
    </location>
</feature>
<evidence type="ECO:0000256" key="21">
    <source>
        <dbReference type="ARBA" id="ARBA00038443"/>
    </source>
</evidence>
<proteinExistence type="inferred from homology"/>
<comment type="subcellular location">
    <subcellularLocation>
        <location evidence="1">Chromosome</location>
    </subcellularLocation>
    <subcellularLocation>
        <location evidence="2">Cytoplasm</location>
    </subcellularLocation>
    <subcellularLocation>
        <location evidence="3">Nucleus</location>
        <location evidence="3">Nuclear pore complex</location>
    </subcellularLocation>
    <subcellularLocation>
        <location evidence="4">Nucleus</location>
        <location evidence="4">Nucleoplasm</location>
    </subcellularLocation>
</comment>
<protein>
    <recommendedName>
        <fullName evidence="24">Germinal-center associated nuclear protein</fullName>
        <ecNumber evidence="5">2.3.1.48</ecNumber>
    </recommendedName>
</protein>
<name>A0A485MS04_LYNPA</name>
<dbReference type="GO" id="GO:0006406">
    <property type="term" value="P:mRNA export from nucleus"/>
    <property type="evidence" value="ECO:0007669"/>
    <property type="project" value="TreeGrafter"/>
</dbReference>
<dbReference type="Pfam" id="PF03399">
    <property type="entry name" value="SAC3_GANP"/>
    <property type="match status" value="1"/>
</dbReference>
<evidence type="ECO:0000256" key="10">
    <source>
        <dbReference type="ARBA" id="ARBA00022553"/>
    </source>
</evidence>
<gene>
    <name evidence="28" type="ORF">LYPA_23C015726</name>
</gene>
<evidence type="ECO:0000256" key="9">
    <source>
        <dbReference type="ARBA" id="ARBA00022490"/>
    </source>
</evidence>
<feature type="compositionally biased region" description="Basic and acidic residues" evidence="26">
    <location>
        <begin position="346"/>
        <end position="364"/>
    </location>
</feature>
<feature type="compositionally biased region" description="Polar residues" evidence="26">
    <location>
        <begin position="39"/>
        <end position="60"/>
    </location>
</feature>
<keyword evidence="13" id="KW-0391">Immunity</keyword>
<reference evidence="28 29" key="1">
    <citation type="submission" date="2019-01" db="EMBL/GenBank/DDBJ databases">
        <authorList>
            <person name="Alioto T."/>
            <person name="Alioto T."/>
        </authorList>
    </citation>
    <scope>NUCLEOTIDE SEQUENCE [LARGE SCALE GENOMIC DNA]</scope>
</reference>
<evidence type="ECO:0000256" key="16">
    <source>
        <dbReference type="ARBA" id="ARBA00023010"/>
    </source>
</evidence>
<evidence type="ECO:0000256" key="14">
    <source>
        <dbReference type="ARBA" id="ARBA00022927"/>
    </source>
</evidence>
<evidence type="ECO:0000256" key="20">
    <source>
        <dbReference type="ARBA" id="ARBA00023315"/>
    </source>
</evidence>
<evidence type="ECO:0000256" key="22">
    <source>
        <dbReference type="ARBA" id="ARBA00048940"/>
    </source>
</evidence>
<dbReference type="InterPro" id="IPR005062">
    <property type="entry name" value="SAC3/GANP/THP3_conserved"/>
</dbReference>
<evidence type="ECO:0000256" key="15">
    <source>
        <dbReference type="ARBA" id="ARBA00022990"/>
    </source>
</evidence>
<evidence type="ECO:0000256" key="24">
    <source>
        <dbReference type="ARBA" id="ARBA00069544"/>
    </source>
</evidence>
<keyword evidence="9" id="KW-0963">Cytoplasm</keyword>
<dbReference type="InterPro" id="IPR035979">
    <property type="entry name" value="RBD_domain_sf"/>
</dbReference>
<sequence>MNPTNPFSGQQPGVFPASSSSSIGTFQAKPPFRFGQPSPFGQSNTLSGKTSGFSQVSSFPTSSGVSHSSSAQTLGFSQTSNVGLFSGLEHTPAFVAASGPSSSCVPGNPGFSFKSSNFGTFPSASTFGPETGEITSSGFGKTEFSFKPLENSVFRPILGAESEPEKTQSQITSGFFTFSHPISSGPGGLAPFSFSQGTSTASNSNFTFSKPVNSNNSSSAFASALSNQNVEEEKRGPKSLFGSSNSSFTSFPISSGSLGEPYPVSKTGVRQGCEEGISQMEPLPSLMKGLKRKEDQDRSPRRHGHDGAEDVDALSRGDHPPDKRPVRLNRPRGGTLFGRTIQDVFKSNKEVGRLGNKESKKEVGCTESAENDPVAIPGGSQSSSALSRLPGVKEEETESRDKKEDSLRGTPGRQSKRSESTDSLGGLSPAEITAIQCKNIPDYLNDRTILEKHFGKIAKVQRICTRRSKKLAVVYFFDHASAALARKKGKSLHKDMAVFWHKKKLSPNKKPFSLKEKKPGDGETGQGPEDASFQHSPLSKPVGRAAAVTLLSKSSPVKKPSLLKTHQFEGDPFDSGSEGSEGLGPCVSSLSALIGTVAETSEEKYRLLDQRDRIMRQARVKRTDLDKARTFVGTCPDMCPEKERYMRETRSQLSVFEVVPGTDQVDHAAAVKEYSRSSADQEEPLPHELRPSAVLSRTMDYLVTQIMDQKEGSLRDWYDFVWNRTRGIRKDITQQHLCDPVTVSLIEKCTRFHIHCAHFMCEEPMSSFDAKINNENMTKCLQSLKEMYQDLRNKGVFCASEAEFQGYNVLLNLNKGDILREVQQFHPAVRNSSEVKFAVQAFAALNSNNFVRFFKLVQSASYLNACLLHCYFNQIRKDALRALNMAYTVSTQRSTVFPLDGVVRMLLFRDCEEATDFLNYHGLTVSDGCVELNRSSFLEPEGLSKAKKSVVITRKLTVSVGEIVNGGPLPPIPRHTPVCSFNSQNKYVGESLAAELPTGTQRLGLDSGEGKGEACGTEADVPPPALQQPLPIPAPTPASLPHLPAPIPSTVPGLFQPPVQAPLPPPVQPELLPPRPAPAYSDADLAQVVDELIQEVLQRDCEEVGAAGAAFATTALGVSNAAMEELLTAATTGILRHIAAEEVSKERERKEEERRQAEEERLKQERELVLTQLSHGLATELTELVVTECVRETCSQELKNAVETDQRVRMARCCEDVCAHLVDLFLGEEIFQTAKETLQELQCFCKYLQRWREAVAARKKLRRQMRAFPAAPCCVDMNNRLKALAPSAECPIAEENLAKGLLDLGHAGKLGISCTRLRWLRNKTVHQMKVQHFHKQLLSDAAWTPLDLPSLVAKYLPGRWERVFWKLVLVLPDGEEQSPGSPGRILANWLQVKFMGGDGSVGDTGTMAGGIQTLALFHALSSKGDQTVTVNVCIKMLFQVAHGALSDCALDAVETQKELLGASGLMLLLPPKVESEDMAEEDVYWLSALLQLKQLLQAKPFQPALPLVVLVPSPGGDVMEKEVEDGLMLQDLVSAKLISDYTVIEIPDSINDLQGTTKVSRAVQWLVSHCPCSLDLCCQTLIQYVEDGVGREFSGRFFHDRRERRQGGLVSQEPGAIIELFNSVLHFLASLVSSEQLCDLSWPVTEFAEVGGSRLLPHLHWNAPEHLAWLRQAVLGFQLPQMDLPPPGAPWLPVCSMVVQYASQIPSSCQTRPVLQSQVENLLRRTYRRWKSKSHSLGQGAGPSVAEIPWDDIIALCINHRLRDWTPPRLPITSEALSEDGQICVYFFKNHLKAYDVPLSWEQARMQTQKELHLSHGRLGIKSLHPSANKFPAPILHMHWKGKRNVEHGPEGRAPSTQDLMRGASAQELLAQCLSRSLLLEKEESKRFEDQLQQWLSADAGVFTDSTSLPLYLPQTLVSLPQTIEPVMKTVTTTSPQNERPREQLQLSEATGTCVTERLKHLERLMQSSREEEVASELHLSALLDMVDI</sequence>